<dbReference type="PROSITE" id="PS51318">
    <property type="entry name" value="TAT"/>
    <property type="match status" value="1"/>
</dbReference>
<evidence type="ECO:0000313" key="3">
    <source>
        <dbReference type="Proteomes" id="UP000060787"/>
    </source>
</evidence>
<dbReference type="AlphaFoldDB" id="A0A0S2FBR9"/>
<dbReference type="RefSeq" id="WP_222837814.1">
    <property type="nucleotide sequence ID" value="NZ_CP011129.1"/>
</dbReference>
<protein>
    <recommendedName>
        <fullName evidence="4">DUF1579 domain-containing protein</fullName>
    </recommendedName>
</protein>
<dbReference type="Proteomes" id="UP000060787">
    <property type="component" value="Chromosome"/>
</dbReference>
<reference evidence="2 3" key="1">
    <citation type="journal article" date="2015" name="BMC Genomics">
        <title>Comparative genomics and metabolic profiling of the genus Lysobacter.</title>
        <authorList>
            <person name="de Bruijn I."/>
            <person name="Cheng X."/>
            <person name="de Jager V."/>
            <person name="Exposito R.G."/>
            <person name="Watrous J."/>
            <person name="Patel N."/>
            <person name="Postma J."/>
            <person name="Dorrestein P.C."/>
            <person name="Kobayashi D."/>
            <person name="Raaijmakers J.M."/>
        </authorList>
    </citation>
    <scope>NUCLEOTIDE SEQUENCE [LARGE SCALE GENOMIC DNA]</scope>
    <source>
        <strain evidence="2 3">76</strain>
    </source>
</reference>
<feature type="chain" id="PRO_5006596901" description="DUF1579 domain-containing protein" evidence="1">
    <location>
        <begin position="31"/>
        <end position="196"/>
    </location>
</feature>
<organism evidence="2 3">
    <name type="scientific">Lysobacter antibioticus</name>
    <dbReference type="NCBI Taxonomy" id="84531"/>
    <lineage>
        <taxon>Bacteria</taxon>
        <taxon>Pseudomonadati</taxon>
        <taxon>Pseudomonadota</taxon>
        <taxon>Gammaproteobacteria</taxon>
        <taxon>Lysobacterales</taxon>
        <taxon>Lysobacteraceae</taxon>
        <taxon>Lysobacter</taxon>
    </lineage>
</organism>
<keyword evidence="1" id="KW-0732">Signal</keyword>
<dbReference type="eggNOG" id="ENOG5032TID">
    <property type="taxonomic scope" value="Bacteria"/>
</dbReference>
<proteinExistence type="predicted"/>
<dbReference type="EMBL" id="CP011129">
    <property type="protein sequence ID" value="ALN80970.1"/>
    <property type="molecule type" value="Genomic_DNA"/>
</dbReference>
<dbReference type="InterPro" id="IPR006311">
    <property type="entry name" value="TAT_signal"/>
</dbReference>
<gene>
    <name evidence="2" type="ORF">LA76x_2840</name>
</gene>
<accession>A0A0S2FBR9</accession>
<sequence>MTDSIDRRRLLQLSLAAVPALMLPGTAAGAEEAAKADAGRSGAERDFDFFLGSWDVKHRRLKQRLAGNNDWEEFDGSTRCQSLLGGIANFNDSVSYRAGGVYRGMGLRAFDAKTQTWADWWLDGRNPVKIDTPGIGRFEGRVGTFFSEDLHDGKPVRVRGVFTHLGDSRMQWEQAFSPDGGATWETNWVMRYMRTG</sequence>
<evidence type="ECO:0000313" key="2">
    <source>
        <dbReference type="EMBL" id="ALN80970.1"/>
    </source>
</evidence>
<evidence type="ECO:0000256" key="1">
    <source>
        <dbReference type="SAM" id="SignalP"/>
    </source>
</evidence>
<dbReference type="PATRIC" id="fig|84531.8.peg.2852"/>
<dbReference type="KEGG" id="lab:LA76x_2840"/>
<dbReference type="STRING" id="84531.LA76x_2840"/>
<evidence type="ECO:0008006" key="4">
    <source>
        <dbReference type="Google" id="ProtNLM"/>
    </source>
</evidence>
<feature type="signal peptide" evidence="1">
    <location>
        <begin position="1"/>
        <end position="30"/>
    </location>
</feature>
<keyword evidence="3" id="KW-1185">Reference proteome</keyword>
<name>A0A0S2FBR9_LYSAN</name>